<protein>
    <submittedName>
        <fullName evidence="2">Uncharacterized protein</fullName>
    </submittedName>
</protein>
<reference evidence="2" key="2">
    <citation type="journal article" date="2022" name="Microb. Genom.">
        <title>A chromosome-scale genome assembly of the tomato pathogen Cladosporium fulvum reveals a compartmentalized genome architecture and the presence of a dispensable chromosome.</title>
        <authorList>
            <person name="Zaccaron A.Z."/>
            <person name="Chen L.H."/>
            <person name="Samaras A."/>
            <person name="Stergiopoulos I."/>
        </authorList>
    </citation>
    <scope>NUCLEOTIDE SEQUENCE</scope>
    <source>
        <strain evidence="2">Race5_Kim</strain>
    </source>
</reference>
<accession>A0A9Q8P6K7</accession>
<dbReference type="Proteomes" id="UP000756132">
    <property type="component" value="Chromosome 3"/>
</dbReference>
<proteinExistence type="predicted"/>
<reference evidence="2" key="1">
    <citation type="submission" date="2021-12" db="EMBL/GenBank/DDBJ databases">
        <authorList>
            <person name="Zaccaron A."/>
            <person name="Stergiopoulos I."/>
        </authorList>
    </citation>
    <scope>NUCLEOTIDE SEQUENCE</scope>
    <source>
        <strain evidence="2">Race5_Kim</strain>
    </source>
</reference>
<dbReference type="KEGG" id="ffu:CLAFUR5_08173"/>
<sequence length="85" mass="9517">MSIMQRASPNTKGSRRASLNPLLEAPTFSHGPQDIQQQQQAKTCQSEVPVHGHAPTRYRPCHCSHALDRLFDDHLSPFKPATEDI</sequence>
<dbReference type="RefSeq" id="XP_047759470.1">
    <property type="nucleotide sequence ID" value="XM_047907321.1"/>
</dbReference>
<feature type="compositionally biased region" description="Polar residues" evidence="1">
    <location>
        <begin position="34"/>
        <end position="44"/>
    </location>
</feature>
<evidence type="ECO:0000256" key="1">
    <source>
        <dbReference type="SAM" id="MobiDB-lite"/>
    </source>
</evidence>
<evidence type="ECO:0000313" key="3">
    <source>
        <dbReference type="Proteomes" id="UP000756132"/>
    </source>
</evidence>
<organism evidence="2 3">
    <name type="scientific">Passalora fulva</name>
    <name type="common">Tomato leaf mold</name>
    <name type="synonym">Cladosporium fulvum</name>
    <dbReference type="NCBI Taxonomy" id="5499"/>
    <lineage>
        <taxon>Eukaryota</taxon>
        <taxon>Fungi</taxon>
        <taxon>Dikarya</taxon>
        <taxon>Ascomycota</taxon>
        <taxon>Pezizomycotina</taxon>
        <taxon>Dothideomycetes</taxon>
        <taxon>Dothideomycetidae</taxon>
        <taxon>Mycosphaerellales</taxon>
        <taxon>Mycosphaerellaceae</taxon>
        <taxon>Fulvia</taxon>
    </lineage>
</organism>
<dbReference type="AlphaFoldDB" id="A0A9Q8P6K7"/>
<evidence type="ECO:0000313" key="2">
    <source>
        <dbReference type="EMBL" id="UJO15104.1"/>
    </source>
</evidence>
<dbReference type="GeneID" id="71988051"/>
<gene>
    <name evidence="2" type="ORF">CLAFUR5_08173</name>
</gene>
<feature type="compositionally biased region" description="Polar residues" evidence="1">
    <location>
        <begin position="1"/>
        <end position="12"/>
    </location>
</feature>
<dbReference type="EMBL" id="CP090165">
    <property type="protein sequence ID" value="UJO15104.1"/>
    <property type="molecule type" value="Genomic_DNA"/>
</dbReference>
<keyword evidence="3" id="KW-1185">Reference proteome</keyword>
<name>A0A9Q8P6K7_PASFU</name>
<feature type="region of interest" description="Disordered" evidence="1">
    <location>
        <begin position="1"/>
        <end position="44"/>
    </location>
</feature>